<dbReference type="InterPro" id="IPR019051">
    <property type="entry name" value="Trp_biosyn_TM_oprn/chp"/>
</dbReference>
<accession>A0A2T0LZH8</accession>
<keyword evidence="2" id="KW-1133">Transmembrane helix</keyword>
<evidence type="ECO:0000313" key="3">
    <source>
        <dbReference type="EMBL" id="PRX49521.1"/>
    </source>
</evidence>
<feature type="transmembrane region" description="Helical" evidence="2">
    <location>
        <begin position="87"/>
        <end position="110"/>
    </location>
</feature>
<dbReference type="EMBL" id="PVNH01000003">
    <property type="protein sequence ID" value="PRX49521.1"/>
    <property type="molecule type" value="Genomic_DNA"/>
</dbReference>
<reference evidence="3 4" key="1">
    <citation type="submission" date="2018-03" db="EMBL/GenBank/DDBJ databases">
        <title>Genomic Encyclopedia of Type Strains, Phase III (KMG-III): the genomes of soil and plant-associated and newly described type strains.</title>
        <authorList>
            <person name="Whitman W."/>
        </authorList>
    </citation>
    <scope>NUCLEOTIDE SEQUENCE [LARGE SCALE GENOMIC DNA]</scope>
    <source>
        <strain evidence="3 4">CGMCC 4.7125</strain>
    </source>
</reference>
<evidence type="ECO:0000256" key="2">
    <source>
        <dbReference type="SAM" id="Phobius"/>
    </source>
</evidence>
<keyword evidence="2" id="KW-0472">Membrane</keyword>
<dbReference type="Proteomes" id="UP000238362">
    <property type="component" value="Unassembled WGS sequence"/>
</dbReference>
<dbReference type="Pfam" id="PF09534">
    <property type="entry name" value="Trp_oprn_chp"/>
    <property type="match status" value="1"/>
</dbReference>
<evidence type="ECO:0000313" key="4">
    <source>
        <dbReference type="Proteomes" id="UP000238362"/>
    </source>
</evidence>
<feature type="transmembrane region" description="Helical" evidence="2">
    <location>
        <begin position="122"/>
        <end position="143"/>
    </location>
</feature>
<gene>
    <name evidence="3" type="ORF">B0I33_103558</name>
</gene>
<feature type="compositionally biased region" description="Acidic residues" evidence="1">
    <location>
        <begin position="177"/>
        <end position="186"/>
    </location>
</feature>
<evidence type="ECO:0000256" key="1">
    <source>
        <dbReference type="SAM" id="MobiDB-lite"/>
    </source>
</evidence>
<keyword evidence="4" id="KW-1185">Reference proteome</keyword>
<proteinExistence type="predicted"/>
<feature type="region of interest" description="Disordered" evidence="1">
    <location>
        <begin position="157"/>
        <end position="186"/>
    </location>
</feature>
<dbReference type="AlphaFoldDB" id="A0A2T0LZH8"/>
<sequence>MPVSEAGARSGKRPLWMSVGALLLGAAALWASSRLVWFAESADGGVRGTVLRTQTGAERSGALIPLAVLALAGVAGMVATGGWPRRLLGGVLVAAGVAACWVALSGLRFGGHPEGAPVAEMYAAHGLAVAGGALIVVGGLLGLRKAGRMPRLGAKYSAPGAKRAERDPGTELWDALSDGEDPTTRS</sequence>
<organism evidence="3 4">
    <name type="scientific">Prauserella shujinwangii</name>
    <dbReference type="NCBI Taxonomy" id="1453103"/>
    <lineage>
        <taxon>Bacteria</taxon>
        <taxon>Bacillati</taxon>
        <taxon>Actinomycetota</taxon>
        <taxon>Actinomycetes</taxon>
        <taxon>Pseudonocardiales</taxon>
        <taxon>Pseudonocardiaceae</taxon>
        <taxon>Prauserella</taxon>
    </lineage>
</organism>
<feature type="transmembrane region" description="Helical" evidence="2">
    <location>
        <begin position="62"/>
        <end position="80"/>
    </location>
</feature>
<protein>
    <submittedName>
        <fullName evidence="3">Putative membrane protein (TIGR02234 family)</fullName>
    </submittedName>
</protein>
<comment type="caution">
    <text evidence="3">The sequence shown here is derived from an EMBL/GenBank/DDBJ whole genome shotgun (WGS) entry which is preliminary data.</text>
</comment>
<name>A0A2T0LZH8_9PSEU</name>
<keyword evidence="2" id="KW-0812">Transmembrane</keyword>